<dbReference type="EMBL" id="CM004481">
    <property type="protein sequence ID" value="OCT65786.1"/>
    <property type="molecule type" value="Genomic_DNA"/>
</dbReference>
<proteinExistence type="predicted"/>
<name>A0A974C3G0_XENLA</name>
<dbReference type="PANTHER" id="PTHR21301">
    <property type="entry name" value="REVERSE TRANSCRIPTASE"/>
    <property type="match status" value="1"/>
</dbReference>
<dbReference type="Pfam" id="PF26215">
    <property type="entry name" value="HTH_animal"/>
    <property type="match status" value="1"/>
</dbReference>
<dbReference type="InterPro" id="IPR058912">
    <property type="entry name" value="HTH_animal"/>
</dbReference>
<accession>A0A974C3G0</accession>
<gene>
    <name evidence="2" type="ORF">XELAEV_18042034mg</name>
</gene>
<dbReference type="AlphaFoldDB" id="A0A974C3G0"/>
<protein>
    <recommendedName>
        <fullName evidence="1">Helix-turn-helix domain-containing protein</fullName>
    </recommendedName>
</protein>
<feature type="domain" description="Helix-turn-helix" evidence="1">
    <location>
        <begin position="90"/>
        <end position="124"/>
    </location>
</feature>
<evidence type="ECO:0000313" key="2">
    <source>
        <dbReference type="EMBL" id="OCT65786.1"/>
    </source>
</evidence>
<dbReference type="PANTHER" id="PTHR21301:SF10">
    <property type="entry name" value="REVERSE TRANSCRIPTASE DOMAIN-CONTAINING PROTEIN"/>
    <property type="match status" value="1"/>
</dbReference>
<dbReference type="Proteomes" id="UP000694892">
    <property type="component" value="Chromosome 8S"/>
</dbReference>
<reference evidence="3" key="1">
    <citation type="journal article" date="2016" name="Nature">
        <title>Genome evolution in the allotetraploid frog Xenopus laevis.</title>
        <authorList>
            <person name="Session A.M."/>
            <person name="Uno Y."/>
            <person name="Kwon T."/>
            <person name="Chapman J.A."/>
            <person name="Toyoda A."/>
            <person name="Takahashi S."/>
            <person name="Fukui A."/>
            <person name="Hikosaka A."/>
            <person name="Suzuki A."/>
            <person name="Kondo M."/>
            <person name="van Heeringen S.J."/>
            <person name="Quigley I."/>
            <person name="Heinz S."/>
            <person name="Ogino H."/>
            <person name="Ochi H."/>
            <person name="Hellsten U."/>
            <person name="Lyons J.B."/>
            <person name="Simakov O."/>
            <person name="Putnam N."/>
            <person name="Stites J."/>
            <person name="Kuroki Y."/>
            <person name="Tanaka T."/>
            <person name="Michiue T."/>
            <person name="Watanabe M."/>
            <person name="Bogdanovic O."/>
            <person name="Lister R."/>
            <person name="Georgiou G."/>
            <person name="Paranjpe S.S."/>
            <person name="van Kruijsbergen I."/>
            <person name="Shu S."/>
            <person name="Carlson J."/>
            <person name="Kinoshita T."/>
            <person name="Ohta Y."/>
            <person name="Mawaribuchi S."/>
            <person name="Jenkins J."/>
            <person name="Grimwood J."/>
            <person name="Schmutz J."/>
            <person name="Mitros T."/>
            <person name="Mozaffari S.V."/>
            <person name="Suzuki Y."/>
            <person name="Haramoto Y."/>
            <person name="Yamamoto T.S."/>
            <person name="Takagi C."/>
            <person name="Heald R."/>
            <person name="Miller K."/>
            <person name="Haudenschild C."/>
            <person name="Kitzman J."/>
            <person name="Nakayama T."/>
            <person name="Izutsu Y."/>
            <person name="Robert J."/>
            <person name="Fortriede J."/>
            <person name="Burns K."/>
            <person name="Lotay V."/>
            <person name="Karimi K."/>
            <person name="Yasuoka Y."/>
            <person name="Dichmann D.S."/>
            <person name="Flajnik M.F."/>
            <person name="Houston D.W."/>
            <person name="Shendure J."/>
            <person name="DuPasquier L."/>
            <person name="Vize P.D."/>
            <person name="Zorn A.M."/>
            <person name="Ito M."/>
            <person name="Marcotte E.M."/>
            <person name="Wallingford J.B."/>
            <person name="Ito Y."/>
            <person name="Asashima M."/>
            <person name="Ueno N."/>
            <person name="Matsuda Y."/>
            <person name="Veenstra G.J."/>
            <person name="Fujiyama A."/>
            <person name="Harland R.M."/>
            <person name="Taira M."/>
            <person name="Rokhsar D.S."/>
        </authorList>
    </citation>
    <scope>NUCLEOTIDE SEQUENCE [LARGE SCALE GENOMIC DNA]</scope>
    <source>
        <strain evidence="3">J</strain>
    </source>
</reference>
<organism evidence="2 3">
    <name type="scientific">Xenopus laevis</name>
    <name type="common">African clawed frog</name>
    <dbReference type="NCBI Taxonomy" id="8355"/>
    <lineage>
        <taxon>Eukaryota</taxon>
        <taxon>Metazoa</taxon>
        <taxon>Chordata</taxon>
        <taxon>Craniata</taxon>
        <taxon>Vertebrata</taxon>
        <taxon>Euteleostomi</taxon>
        <taxon>Amphibia</taxon>
        <taxon>Batrachia</taxon>
        <taxon>Anura</taxon>
        <taxon>Pipoidea</taxon>
        <taxon>Pipidae</taxon>
        <taxon>Xenopodinae</taxon>
        <taxon>Xenopus</taxon>
        <taxon>Xenopus</taxon>
    </lineage>
</organism>
<evidence type="ECO:0000313" key="3">
    <source>
        <dbReference type="Proteomes" id="UP000694892"/>
    </source>
</evidence>
<evidence type="ECO:0000259" key="1">
    <source>
        <dbReference type="Pfam" id="PF26215"/>
    </source>
</evidence>
<sequence>MKMLEENILASCKTRPLTYLWYIADILIIWTASEKELLAFHQRFNQFHPTINLTLSHSYSHINFLDTTIYIKNGTIQTFLYQKPTGHPAYLMWDSFHPHYIKKSIVFSQALRYNQIFSNLDDRQTYPFLMENFC</sequence>